<dbReference type="EMBL" id="BMXT01000004">
    <property type="protein sequence ID" value="GGY33539.1"/>
    <property type="molecule type" value="Genomic_DNA"/>
</dbReference>
<proteinExistence type="predicted"/>
<evidence type="ECO:0008006" key="3">
    <source>
        <dbReference type="Google" id="ProtNLM"/>
    </source>
</evidence>
<protein>
    <recommendedName>
        <fullName evidence="3">DUF4826 family protein</fullName>
    </recommendedName>
</protein>
<sequence length="150" mass="16533">MEDRDDPYADPEVEARWFAEQRNDVLDYLMQEGVSHGGVPEAPAWSASPYVSVWRVGSVKTPATVGWWAICGDCPCDYVSAADASNPREAIKAIASLWQEKAAFMARGETHPTFVIGLGESDEELAPLLSSRAELLLEWVEDDDAWGDES</sequence>
<evidence type="ECO:0000313" key="2">
    <source>
        <dbReference type="Proteomes" id="UP000621898"/>
    </source>
</evidence>
<accession>A0ABQ3A555</accession>
<evidence type="ECO:0000313" key="1">
    <source>
        <dbReference type="EMBL" id="GGY33539.1"/>
    </source>
</evidence>
<reference evidence="2" key="1">
    <citation type="journal article" date="2019" name="Int. J. Syst. Evol. Microbiol.">
        <title>The Global Catalogue of Microorganisms (GCM) 10K type strain sequencing project: providing services to taxonomists for standard genome sequencing and annotation.</title>
        <authorList>
            <consortium name="The Broad Institute Genomics Platform"/>
            <consortium name="The Broad Institute Genome Sequencing Center for Infectious Disease"/>
            <person name="Wu L."/>
            <person name="Ma J."/>
        </authorList>
    </citation>
    <scope>NUCLEOTIDE SEQUENCE [LARGE SCALE GENOMIC DNA]</scope>
    <source>
        <strain evidence="2">KCTC 22232</strain>
    </source>
</reference>
<comment type="caution">
    <text evidence="1">The sequence shown here is derived from an EMBL/GenBank/DDBJ whole genome shotgun (WGS) entry which is preliminary data.</text>
</comment>
<gene>
    <name evidence="1" type="ORF">GCM10008098_28590</name>
</gene>
<dbReference type="InterPro" id="IPR032251">
    <property type="entry name" value="DUF4826"/>
</dbReference>
<dbReference type="RefSeq" id="WP_189442198.1">
    <property type="nucleotide sequence ID" value="NZ_BMXT01000004.1"/>
</dbReference>
<organism evidence="1 2">
    <name type="scientific">Rhodanobacter panaciterrae</name>
    <dbReference type="NCBI Taxonomy" id="490572"/>
    <lineage>
        <taxon>Bacteria</taxon>
        <taxon>Pseudomonadati</taxon>
        <taxon>Pseudomonadota</taxon>
        <taxon>Gammaproteobacteria</taxon>
        <taxon>Lysobacterales</taxon>
        <taxon>Rhodanobacteraceae</taxon>
        <taxon>Rhodanobacter</taxon>
    </lineage>
</organism>
<keyword evidence="2" id="KW-1185">Reference proteome</keyword>
<dbReference type="Proteomes" id="UP000621898">
    <property type="component" value="Unassembled WGS sequence"/>
</dbReference>
<name>A0ABQ3A555_9GAMM</name>
<dbReference type="Pfam" id="PF16108">
    <property type="entry name" value="DUF4826"/>
    <property type="match status" value="1"/>
</dbReference>